<feature type="region of interest" description="Disordered" evidence="1">
    <location>
        <begin position="55"/>
        <end position="78"/>
    </location>
</feature>
<sequence>MGQAITVEELQIVISAQVKDALQGIQQVMTKLQQMMNVKMPDLQRQMQSITVPMQQASAQVRKTTEQSSEAVRKSTEGSKKSLESLYAQLGQLNARLENQRKIYDGLVEKSRSISFKHGDNSLESARIEKSLLTAAETYDRLKAKSDAVRAAIAKLKEPFEQAALAANKCAVSTEKVTGAMAGSDPALNKSEQVIRRVQESMENLAKSTEKYKDIGKSSVLSVNNISSGFAETNAPAEQIGKTLQRIKGTVEQAGRSIEKYGTVEKAVVNKVAGAFEQAAAAADKYTTATEKVAGAVTGATAPLNNSEQVIRRVQESMENLAKSTEKYKNIGKLPINDFSGGLAEANAPADQVDKTIQRVRDGTEQARKSTEKYGKAAKSAASKAAGAFEKLGKVIKNALIIGVFYKSFRSLFKFISDGIKAAISAPEIENMFNVAFGSMAYQADQFALRLKKAFGVDQIAVKQMLGTFQNFNDSMGIGAQTAYKMSTTLTQLAYDMASLYEMDVNQVYENLQSGLQGMPRALYKYGIAITDANIRQTALRYGIGETGRELTSQEKIIARYITILEQTKNAQGDMARTIESPANQLRILKSQLTAAGRAIGQAFMPFIQAVLPFLNALAVVLERVGNALARFTFRLFGRDFDAEMKEKQEALKNLGDSTGSVAGAQEDLADGINDAKKSAKGALAPFDELTVLQKDMADASVPDMSGGAYEFPDLPTLEPPEGESPYEKMADRILAKFTEIFNEIRTFWDKYFAEPFAQAWAKISPQIEKLKDTFGKIFADILTLAQPLTDWFYNNAIPMLQQLVITGGDVLAGLLDSINMVILDIWNALFPMIQAFIELALPAITDFVTESIKTFGTLFDEVKKIFDLIWTGAIKPALDLISQIWQDLMQDIKDLWDKWGVTTFENIRETIRTISGLFQKTWETVLKPIFDKIFQVLGELWTEHLNPLLVKIGDFVMTLANAAMDIYNQFIAPIVGWFIETLGPAISETVNVIIDVVGGLLGAISDVVGSILDVLGGAIDFIAGVLTGDWDRAWDGLERTFTGAWDGMVKFFSGVWETLTGLFDTLMESAKNAADRVLEFIGLKEKTKEAADEVGEAITTGTEEGIKKNSNKPQSAAVDMMDQSIKGAKEKAGIHSPSTVFAEIGENLILGLAEGIRNGTSTALSSIQELVNGLRDALQTAFSTMDSMGGEGVEVGIMPGQGGMFYQFGMQLMQGLSAGITAGQVLVTQAIVAAADTIKTDFKTQFEIEELSGVFTEYGRTFDESLATGITDNTEFVLEALQGLAETIDEHYAEFMEEFSGTFAEDMDELYETLSDTVSSMEESVTDATSQMINSISRLISRIEKAIDRLLELYDLGGSFGGGSGRDKDKSKTSGSGERSISGRTLDIPQLAKGAVLRRPTIVNVAEYAGAMSNPEIVSPRNIMYDTVVEANAPLVSAMSQIANRIITAIEENQPITEIGDDIIYASAKRGARKYNRMIGSII</sequence>
<dbReference type="Gene3D" id="1.20.120.20">
    <property type="entry name" value="Apolipoprotein"/>
    <property type="match status" value="1"/>
</dbReference>
<dbReference type="Proteomes" id="UP000003803">
    <property type="component" value="Unassembled WGS sequence"/>
</dbReference>
<evidence type="ECO:0000313" key="2">
    <source>
        <dbReference type="EMBL" id="EDS11234.1"/>
    </source>
</evidence>
<comment type="caution">
    <text evidence="2">The sequence shown here is derived from an EMBL/GenBank/DDBJ whole genome shotgun (WGS) entry which is preliminary data.</text>
</comment>
<dbReference type="RefSeq" id="WP_006875149.1">
    <property type="nucleotide sequence ID" value="NZ_DS544183.1"/>
</dbReference>
<reference evidence="2" key="2">
    <citation type="submission" date="2013-09" db="EMBL/GenBank/DDBJ databases">
        <title>Draft genome sequence of Anaerotruncus colihominis(DSM 17241).</title>
        <authorList>
            <person name="Sudarsanam P."/>
            <person name="Ley R."/>
            <person name="Guruge J."/>
            <person name="Turnbaugh P.J."/>
            <person name="Mahowald M."/>
            <person name="Liep D."/>
            <person name="Gordon J."/>
        </authorList>
    </citation>
    <scope>NUCLEOTIDE SEQUENCE</scope>
    <source>
        <strain evidence="2">DSM 17241</strain>
    </source>
</reference>
<dbReference type="HOGENOM" id="CLU_249481_0_0_9"/>
<dbReference type="Gene3D" id="1.10.287.950">
    <property type="entry name" value="Methyl-accepting chemotaxis protein"/>
    <property type="match status" value="1"/>
</dbReference>
<reference evidence="2" key="1">
    <citation type="submission" date="2007-11" db="EMBL/GenBank/DDBJ databases">
        <authorList>
            <person name="Fulton L."/>
            <person name="Clifton S."/>
            <person name="Fulton B."/>
            <person name="Xu J."/>
            <person name="Minx P."/>
            <person name="Pepin K.H."/>
            <person name="Johnson M."/>
            <person name="Thiruvilangam P."/>
            <person name="Bhonagiri V."/>
            <person name="Nash W.E."/>
            <person name="Mardis E.R."/>
            <person name="Wilson R.K."/>
        </authorList>
    </citation>
    <scope>NUCLEOTIDE SEQUENCE [LARGE SCALE GENOMIC DNA]</scope>
    <source>
        <strain evidence="2">DSM 17241</strain>
    </source>
</reference>
<name>B0PAQ4_9FIRM</name>
<gene>
    <name evidence="2" type="ORF">ANACOL_01854</name>
</gene>
<feature type="region of interest" description="Disordered" evidence="1">
    <location>
        <begin position="1363"/>
        <end position="1384"/>
    </location>
</feature>
<dbReference type="PANTHER" id="PTHR47372:SF11">
    <property type="entry name" value="RE19971P"/>
    <property type="match status" value="1"/>
</dbReference>
<dbReference type="EMBL" id="ABGD02000014">
    <property type="protein sequence ID" value="EDS11234.1"/>
    <property type="molecule type" value="Genomic_DNA"/>
</dbReference>
<dbReference type="SUPFAM" id="SSF58104">
    <property type="entry name" value="Methyl-accepting chemotaxis protein (MCP) signaling domain"/>
    <property type="match status" value="1"/>
</dbReference>
<feature type="compositionally biased region" description="Polar residues" evidence="1">
    <location>
        <begin position="55"/>
        <end position="70"/>
    </location>
</feature>
<dbReference type="SUPFAM" id="SSF48371">
    <property type="entry name" value="ARM repeat"/>
    <property type="match status" value="1"/>
</dbReference>
<organism evidence="2 3">
    <name type="scientific">Anaerotruncus colihominis DSM 17241</name>
    <dbReference type="NCBI Taxonomy" id="445972"/>
    <lineage>
        <taxon>Bacteria</taxon>
        <taxon>Bacillati</taxon>
        <taxon>Bacillota</taxon>
        <taxon>Clostridia</taxon>
        <taxon>Eubacteriales</taxon>
        <taxon>Oscillospiraceae</taxon>
        <taxon>Anaerotruncus</taxon>
    </lineage>
</organism>
<evidence type="ECO:0000313" key="3">
    <source>
        <dbReference type="Proteomes" id="UP000003803"/>
    </source>
</evidence>
<evidence type="ECO:0000256" key="1">
    <source>
        <dbReference type="SAM" id="MobiDB-lite"/>
    </source>
</evidence>
<dbReference type="InterPro" id="IPR016024">
    <property type="entry name" value="ARM-type_fold"/>
</dbReference>
<evidence type="ECO:0008006" key="4">
    <source>
        <dbReference type="Google" id="ProtNLM"/>
    </source>
</evidence>
<dbReference type="eggNOG" id="COG1280">
    <property type="taxonomic scope" value="Bacteria"/>
</dbReference>
<dbReference type="eggNOG" id="COG5412">
    <property type="taxonomic scope" value="Bacteria"/>
</dbReference>
<protein>
    <recommendedName>
        <fullName evidence="4">TMP repeat protein</fullName>
    </recommendedName>
</protein>
<dbReference type="PANTHER" id="PTHR47372">
    <property type="entry name" value="DAUER UP-REGULATED-RELATED"/>
    <property type="match status" value="1"/>
</dbReference>
<proteinExistence type="predicted"/>
<accession>B0PAQ4</accession>
<keyword evidence="3" id="KW-1185">Reference proteome</keyword>